<dbReference type="Gene3D" id="3.40.630.40">
    <property type="entry name" value="Zn-dependent exopeptidases"/>
    <property type="match status" value="1"/>
</dbReference>
<evidence type="ECO:0000313" key="7">
    <source>
        <dbReference type="Proteomes" id="UP001595615"/>
    </source>
</evidence>
<evidence type="ECO:0000256" key="2">
    <source>
        <dbReference type="ARBA" id="ARBA00011901"/>
    </source>
</evidence>
<dbReference type="InterPro" id="IPR002508">
    <property type="entry name" value="MurNAc-LAA_cat"/>
</dbReference>
<evidence type="ECO:0000259" key="5">
    <source>
        <dbReference type="SMART" id="SM00646"/>
    </source>
</evidence>
<sequence length="470" mass="49663">MKQVKRLLLATVVAGLATASSAATVKSVSVEPAGAEVRVTVAFDDRFDAPSAFALDAPQRLVIDLPGNKADTRSYPGQGAVTGARTAQFAADKARLVIDLSGPMTLGQTSAADNKLILTLKPAETAAFAKMTKGRTKLPGIAAPVEVAKFELPDLTPPAKAEPKNVEAKVTLTPAPAKPAVTKAERAAAKATPAVERAIEPFVDRITVPPRQALTKTSATTLSPKAAKATPVRAAAVKPGFRPLVVIDAGHGGHDPGSISVYGGRQEKDATLAISKAIAAEINRQGKARAILTRTGDTYLVHRERFEIARRQKAALFISVHADAAPVPEARGATVYTLSEVASDREAARLAAKENKTSVLAGFDFARESRDVADILIDLSQRETMNASAAFATVLQREMSPKVHFKSNAHRFAGFLVLKAPDVPSVLLETGYVSNEQDARFVFSEAGQKAIAEGVASAVDVYLNRRVAQR</sequence>
<evidence type="ECO:0000313" key="6">
    <source>
        <dbReference type="EMBL" id="MFC3713178.1"/>
    </source>
</evidence>
<dbReference type="PANTHER" id="PTHR30404">
    <property type="entry name" value="N-ACETYLMURAMOYL-L-ALANINE AMIDASE"/>
    <property type="match status" value="1"/>
</dbReference>
<keyword evidence="4" id="KW-0732">Signal</keyword>
<dbReference type="SMART" id="SM00646">
    <property type="entry name" value="Ami_3"/>
    <property type="match status" value="1"/>
</dbReference>
<protein>
    <recommendedName>
        <fullName evidence="2">N-acetylmuramoyl-L-alanine amidase</fullName>
        <ecNumber evidence="2">3.5.1.28</ecNumber>
    </recommendedName>
</protein>
<dbReference type="InterPro" id="IPR021731">
    <property type="entry name" value="AMIN_dom"/>
</dbReference>
<feature type="signal peptide" evidence="4">
    <location>
        <begin position="1"/>
        <end position="22"/>
    </location>
</feature>
<comment type="catalytic activity">
    <reaction evidence="1">
        <text>Hydrolyzes the link between N-acetylmuramoyl residues and L-amino acid residues in certain cell-wall glycopeptides.</text>
        <dbReference type="EC" id="3.5.1.28"/>
    </reaction>
</comment>
<name>A0ABV7XBT9_9SPHN</name>
<dbReference type="InterPro" id="IPR050695">
    <property type="entry name" value="N-acetylmuramoyl_amidase_3"/>
</dbReference>
<proteinExistence type="predicted"/>
<dbReference type="RefSeq" id="WP_380861415.1">
    <property type="nucleotide sequence ID" value="NZ_JBHRXV010000010.1"/>
</dbReference>
<dbReference type="Pfam" id="PF11741">
    <property type="entry name" value="AMIN"/>
    <property type="match status" value="1"/>
</dbReference>
<evidence type="ECO:0000256" key="4">
    <source>
        <dbReference type="SAM" id="SignalP"/>
    </source>
</evidence>
<organism evidence="6 7">
    <name type="scientific">Sphingoaurantiacus capsulatus</name>
    <dbReference type="NCBI Taxonomy" id="1771310"/>
    <lineage>
        <taxon>Bacteria</taxon>
        <taxon>Pseudomonadati</taxon>
        <taxon>Pseudomonadota</taxon>
        <taxon>Alphaproteobacteria</taxon>
        <taxon>Sphingomonadales</taxon>
        <taxon>Sphingosinicellaceae</taxon>
        <taxon>Sphingoaurantiacus</taxon>
    </lineage>
</organism>
<feature type="chain" id="PRO_5046909844" description="N-acetylmuramoyl-L-alanine amidase" evidence="4">
    <location>
        <begin position="23"/>
        <end position="470"/>
    </location>
</feature>
<evidence type="ECO:0000256" key="1">
    <source>
        <dbReference type="ARBA" id="ARBA00001561"/>
    </source>
</evidence>
<feature type="domain" description="MurNAc-LAA" evidence="5">
    <location>
        <begin position="306"/>
        <end position="460"/>
    </location>
</feature>
<gene>
    <name evidence="6" type="ORF">ACFOMD_11380</name>
</gene>
<keyword evidence="7" id="KW-1185">Reference proteome</keyword>
<dbReference type="EMBL" id="JBHRXV010000010">
    <property type="protein sequence ID" value="MFC3713178.1"/>
    <property type="molecule type" value="Genomic_DNA"/>
</dbReference>
<dbReference type="Gene3D" id="2.60.40.3500">
    <property type="match status" value="1"/>
</dbReference>
<dbReference type="CDD" id="cd02696">
    <property type="entry name" value="MurNAc-LAA"/>
    <property type="match status" value="1"/>
</dbReference>
<comment type="caution">
    <text evidence="6">The sequence shown here is derived from an EMBL/GenBank/DDBJ whole genome shotgun (WGS) entry which is preliminary data.</text>
</comment>
<dbReference type="Proteomes" id="UP001595615">
    <property type="component" value="Unassembled WGS sequence"/>
</dbReference>
<keyword evidence="3" id="KW-0378">Hydrolase</keyword>
<evidence type="ECO:0000256" key="3">
    <source>
        <dbReference type="ARBA" id="ARBA00022801"/>
    </source>
</evidence>
<accession>A0ABV7XBT9</accession>
<reference evidence="7" key="1">
    <citation type="journal article" date="2019" name="Int. J. Syst. Evol. Microbiol.">
        <title>The Global Catalogue of Microorganisms (GCM) 10K type strain sequencing project: providing services to taxonomists for standard genome sequencing and annotation.</title>
        <authorList>
            <consortium name="The Broad Institute Genomics Platform"/>
            <consortium name="The Broad Institute Genome Sequencing Center for Infectious Disease"/>
            <person name="Wu L."/>
            <person name="Ma J."/>
        </authorList>
    </citation>
    <scope>NUCLEOTIDE SEQUENCE [LARGE SCALE GENOMIC DNA]</scope>
    <source>
        <strain evidence="7">KCTC 42644</strain>
    </source>
</reference>
<dbReference type="Pfam" id="PF01520">
    <property type="entry name" value="Amidase_3"/>
    <property type="match status" value="1"/>
</dbReference>
<dbReference type="PANTHER" id="PTHR30404:SF0">
    <property type="entry name" value="N-ACETYLMURAMOYL-L-ALANINE AMIDASE AMIC"/>
    <property type="match status" value="1"/>
</dbReference>
<dbReference type="EC" id="3.5.1.28" evidence="2"/>
<dbReference type="SUPFAM" id="SSF53187">
    <property type="entry name" value="Zn-dependent exopeptidases"/>
    <property type="match status" value="1"/>
</dbReference>